<evidence type="ECO:0000313" key="2">
    <source>
        <dbReference type="Proteomes" id="UP000219897"/>
    </source>
</evidence>
<evidence type="ECO:0000313" key="1">
    <source>
        <dbReference type="EMBL" id="PER45177.1"/>
    </source>
</evidence>
<evidence type="ECO:0008006" key="3">
    <source>
        <dbReference type="Google" id="ProtNLM"/>
    </source>
</evidence>
<accession>A0ABD6RX64</accession>
<dbReference type="RefSeq" id="WP_098222866.1">
    <property type="nucleotide sequence ID" value="NZ_NTVJ01000081.1"/>
</dbReference>
<dbReference type="EMBL" id="NTYF01000134">
    <property type="protein sequence ID" value="PER45177.1"/>
    <property type="molecule type" value="Genomic_DNA"/>
</dbReference>
<gene>
    <name evidence="1" type="ORF">CN495_27285</name>
</gene>
<name>A0ABD6RX64_BACTU</name>
<protein>
    <recommendedName>
        <fullName evidence="3">Spore coat protein</fullName>
    </recommendedName>
</protein>
<reference evidence="1 2" key="1">
    <citation type="submission" date="2017-09" db="EMBL/GenBank/DDBJ databases">
        <title>Large-scale bioinformatics analysis of Bacillus genomes uncovers conserved roles of natural products in bacterial physiology.</title>
        <authorList>
            <consortium name="Agbiome Team Llc"/>
            <person name="Bleich R.M."/>
            <person name="Kirk G.J."/>
            <person name="Santa Maria K.C."/>
            <person name="Allen S.E."/>
            <person name="Farag S."/>
            <person name="Shank E.A."/>
            <person name="Bowers A."/>
        </authorList>
    </citation>
    <scope>NUCLEOTIDE SEQUENCE [LARGE SCALE GENOMIC DNA]</scope>
    <source>
        <strain evidence="1 2">AFS005140</strain>
    </source>
</reference>
<proteinExistence type="predicted"/>
<dbReference type="Proteomes" id="UP000219897">
    <property type="component" value="Unassembled WGS sequence"/>
</dbReference>
<organism evidence="1 2">
    <name type="scientific">Bacillus thuringiensis</name>
    <dbReference type="NCBI Taxonomy" id="1428"/>
    <lineage>
        <taxon>Bacteria</taxon>
        <taxon>Bacillati</taxon>
        <taxon>Bacillota</taxon>
        <taxon>Bacilli</taxon>
        <taxon>Bacillales</taxon>
        <taxon>Bacillaceae</taxon>
        <taxon>Bacillus</taxon>
        <taxon>Bacillus cereus group</taxon>
    </lineage>
</organism>
<sequence>MTGYCELTKPNGEKMCTIMADSASCYDFGVEQNWGAVWYGNTPCPSNFGFIGSLNNQSFSSYQYPQNKHVWAKIPLGTFGPALYNCGCVRCEQVCDSTGCYYVCWCCD</sequence>
<dbReference type="AlphaFoldDB" id="A0ABD6RX64"/>
<comment type="caution">
    <text evidence="1">The sequence shown here is derived from an EMBL/GenBank/DDBJ whole genome shotgun (WGS) entry which is preliminary data.</text>
</comment>